<name>A0ABN8PV63_9CNID</name>
<evidence type="ECO:0000256" key="1">
    <source>
        <dbReference type="SAM" id="Phobius"/>
    </source>
</evidence>
<dbReference type="EMBL" id="CALNXK010000090">
    <property type="protein sequence ID" value="CAH3151090.1"/>
    <property type="molecule type" value="Genomic_DNA"/>
</dbReference>
<protein>
    <recommendedName>
        <fullName evidence="4">Fibrinogen C-terminal domain-containing protein</fullName>
    </recommendedName>
</protein>
<dbReference type="InterPro" id="IPR014716">
    <property type="entry name" value="Fibrinogen_a/b/g_C_1"/>
</dbReference>
<keyword evidence="1" id="KW-1133">Transmembrane helix</keyword>
<dbReference type="Gene3D" id="3.90.215.10">
    <property type="entry name" value="Gamma Fibrinogen, chain A, domain 1"/>
    <property type="match status" value="1"/>
</dbReference>
<keyword evidence="1" id="KW-0812">Transmembrane</keyword>
<evidence type="ECO:0008006" key="4">
    <source>
        <dbReference type="Google" id="ProtNLM"/>
    </source>
</evidence>
<evidence type="ECO:0000313" key="3">
    <source>
        <dbReference type="Proteomes" id="UP001159405"/>
    </source>
</evidence>
<evidence type="ECO:0000313" key="2">
    <source>
        <dbReference type="EMBL" id="CAH3151090.1"/>
    </source>
</evidence>
<keyword evidence="3" id="KW-1185">Reference proteome</keyword>
<keyword evidence="1" id="KW-0472">Membrane</keyword>
<sequence>MSCDVPISDQQDRGETNKPSNIGLLAMITLLSFIGVVAVMFATNGVTSLPVDLAKKSSNDCGKSVVCNCNFHANGNAGESGVVIAEIKELKTKMEHLIAIVNATTLLKPLPTTPGVPVSSCKEQYDKNKSLIGQVYKINFGSQELPVYCHMGDFGCGDGGWTMAMKIDGSKQTFHYDSQFWSNKGTFNLEGGKTSFDHQETKLPSYWSTPFSKICLGMKLGHDINLIVLHKKANSLFSLIADGVYRITTMGRNTWKKLIGAQASLQRNCNKEGFNAISNNKRNSRVRIGIASNQQNDCSGSESRIGFGGAGYPVDSNTCGNEAVASPDNGDKHIKTMGYILVQ</sequence>
<gene>
    <name evidence="2" type="ORF">PLOB_00048413</name>
</gene>
<proteinExistence type="predicted"/>
<accession>A0ABN8PV63</accession>
<organism evidence="2 3">
    <name type="scientific">Porites lobata</name>
    <dbReference type="NCBI Taxonomy" id="104759"/>
    <lineage>
        <taxon>Eukaryota</taxon>
        <taxon>Metazoa</taxon>
        <taxon>Cnidaria</taxon>
        <taxon>Anthozoa</taxon>
        <taxon>Hexacorallia</taxon>
        <taxon>Scleractinia</taxon>
        <taxon>Fungiina</taxon>
        <taxon>Poritidae</taxon>
        <taxon>Porites</taxon>
    </lineage>
</organism>
<feature type="transmembrane region" description="Helical" evidence="1">
    <location>
        <begin position="21"/>
        <end position="42"/>
    </location>
</feature>
<reference evidence="2 3" key="1">
    <citation type="submission" date="2022-05" db="EMBL/GenBank/DDBJ databases">
        <authorList>
            <consortium name="Genoscope - CEA"/>
            <person name="William W."/>
        </authorList>
    </citation>
    <scope>NUCLEOTIDE SEQUENCE [LARGE SCALE GENOMIC DNA]</scope>
</reference>
<dbReference type="Proteomes" id="UP001159405">
    <property type="component" value="Unassembled WGS sequence"/>
</dbReference>
<comment type="caution">
    <text evidence="2">The sequence shown here is derived from an EMBL/GenBank/DDBJ whole genome shotgun (WGS) entry which is preliminary data.</text>
</comment>